<dbReference type="Proteomes" id="UP000246132">
    <property type="component" value="Unassembled WGS sequence"/>
</dbReference>
<keyword evidence="6" id="KW-1185">Reference proteome</keyword>
<evidence type="ECO:0000256" key="1">
    <source>
        <dbReference type="SAM" id="MobiDB-lite"/>
    </source>
</evidence>
<comment type="caution">
    <text evidence="5">The sequence shown here is derived from an EMBL/GenBank/DDBJ whole genome shotgun (WGS) entry which is preliminary data.</text>
</comment>
<feature type="region of interest" description="Disordered" evidence="1">
    <location>
        <begin position="1"/>
        <end position="33"/>
    </location>
</feature>
<name>A0A3A8AGV6_9HYPH</name>
<dbReference type="PANTHER" id="PTHR33121:SF70">
    <property type="entry name" value="SIGNALING PROTEIN YKOW"/>
    <property type="match status" value="1"/>
</dbReference>
<accession>A0A3A8AGV6</accession>
<dbReference type="SMART" id="SM00267">
    <property type="entry name" value="GGDEF"/>
    <property type="match status" value="1"/>
</dbReference>
<keyword evidence="2" id="KW-0472">Membrane</keyword>
<feature type="domain" description="EAL" evidence="3">
    <location>
        <begin position="294"/>
        <end position="542"/>
    </location>
</feature>
<feature type="transmembrane region" description="Helical" evidence="2">
    <location>
        <begin position="50"/>
        <end position="70"/>
    </location>
</feature>
<dbReference type="InterPro" id="IPR050706">
    <property type="entry name" value="Cyclic-di-GMP_PDE-like"/>
</dbReference>
<dbReference type="SUPFAM" id="SSF141868">
    <property type="entry name" value="EAL domain-like"/>
    <property type="match status" value="1"/>
</dbReference>
<reference evidence="5 6" key="1">
    <citation type="journal article" date="2018" name="Int. J. Syst. Bacteriol.">
        <title>Oceaniradius stylonemae gen. nov., sp. nov., isolated from a red alga, Stylonema cornu-cervi.</title>
        <authorList>
            <person name="Jeong S."/>
        </authorList>
    </citation>
    <scope>NUCLEOTIDE SEQUENCE [LARGE SCALE GENOMIC DNA]</scope>
    <source>
        <strain evidence="5 6">StC1</strain>
    </source>
</reference>
<gene>
    <name evidence="5" type="ORF">DEM25_003285</name>
</gene>
<feature type="domain" description="GGDEF" evidence="4">
    <location>
        <begin position="151"/>
        <end position="285"/>
    </location>
</feature>
<evidence type="ECO:0000259" key="3">
    <source>
        <dbReference type="PROSITE" id="PS50883"/>
    </source>
</evidence>
<keyword evidence="2" id="KW-0812">Transmembrane</keyword>
<dbReference type="PROSITE" id="PS50887">
    <property type="entry name" value="GGDEF"/>
    <property type="match status" value="1"/>
</dbReference>
<dbReference type="GO" id="GO:0071111">
    <property type="term" value="F:cyclic-guanylate-specific phosphodiesterase activity"/>
    <property type="evidence" value="ECO:0007669"/>
    <property type="project" value="InterPro"/>
</dbReference>
<dbReference type="Gene3D" id="3.20.20.450">
    <property type="entry name" value="EAL domain"/>
    <property type="match status" value="1"/>
</dbReference>
<keyword evidence="2" id="KW-1133">Transmembrane helix</keyword>
<dbReference type="InterPro" id="IPR000160">
    <property type="entry name" value="GGDEF_dom"/>
</dbReference>
<dbReference type="CDD" id="cd01948">
    <property type="entry name" value="EAL"/>
    <property type="match status" value="1"/>
</dbReference>
<dbReference type="InterPro" id="IPR001633">
    <property type="entry name" value="EAL_dom"/>
</dbReference>
<dbReference type="EMBL" id="QFWV02000002">
    <property type="protein sequence ID" value="RKF08319.1"/>
    <property type="molecule type" value="Genomic_DNA"/>
</dbReference>
<evidence type="ECO:0000313" key="6">
    <source>
        <dbReference type="Proteomes" id="UP000246132"/>
    </source>
</evidence>
<dbReference type="SMART" id="SM00052">
    <property type="entry name" value="EAL"/>
    <property type="match status" value="1"/>
</dbReference>
<feature type="transmembrane region" description="Helical" evidence="2">
    <location>
        <begin position="82"/>
        <end position="104"/>
    </location>
</feature>
<dbReference type="SUPFAM" id="SSF55073">
    <property type="entry name" value="Nucleotide cyclase"/>
    <property type="match status" value="1"/>
</dbReference>
<dbReference type="InterPro" id="IPR043128">
    <property type="entry name" value="Rev_trsase/Diguanyl_cyclase"/>
</dbReference>
<organism evidence="5 6">
    <name type="scientific">Oceaniradius stylonematis</name>
    <dbReference type="NCBI Taxonomy" id="2184161"/>
    <lineage>
        <taxon>Bacteria</taxon>
        <taxon>Pseudomonadati</taxon>
        <taxon>Pseudomonadota</taxon>
        <taxon>Alphaproteobacteria</taxon>
        <taxon>Hyphomicrobiales</taxon>
        <taxon>Ahrensiaceae</taxon>
        <taxon>Oceaniradius</taxon>
    </lineage>
</organism>
<evidence type="ECO:0000313" key="5">
    <source>
        <dbReference type="EMBL" id="RKF08319.1"/>
    </source>
</evidence>
<dbReference type="PROSITE" id="PS50883">
    <property type="entry name" value="EAL"/>
    <property type="match status" value="1"/>
</dbReference>
<dbReference type="Pfam" id="PF00563">
    <property type="entry name" value="EAL"/>
    <property type="match status" value="1"/>
</dbReference>
<dbReference type="Gene3D" id="3.30.70.270">
    <property type="match status" value="1"/>
</dbReference>
<dbReference type="PANTHER" id="PTHR33121">
    <property type="entry name" value="CYCLIC DI-GMP PHOSPHODIESTERASE PDEF"/>
    <property type="match status" value="1"/>
</dbReference>
<evidence type="ECO:0000259" key="4">
    <source>
        <dbReference type="PROSITE" id="PS50887"/>
    </source>
</evidence>
<dbReference type="InterPro" id="IPR029787">
    <property type="entry name" value="Nucleotide_cyclase"/>
</dbReference>
<proteinExistence type="predicted"/>
<dbReference type="InterPro" id="IPR035919">
    <property type="entry name" value="EAL_sf"/>
</dbReference>
<sequence length="547" mass="59809">MFVDQIASGAHQSDVHATERPAAMSAPNPSLRKTIGGKPALPRRFTVEHALILVLVVLVAAHSVHFVLPYETLSTMVTAQSLAQLEMASTALIIIIAGAIYALMSERLKTHRVINEELRLKHNTDLVSGAAMRGHFLDDLKRTVASHRKSGSVALVIIDIDHLKQINDALGHGAGDDVLGFCARIARQAFPGASVGRLGGDELAVFFSSDDVIPERYVTDACSAYLATLREGLFIANRRQAVSASLGVALAPGHTDNANDLLSFADLALQQAKRGGRGAWSVFSPEILADARQERFIERELRAAILLGQLTVHYQPIMDTDGSLNSLEALVRWHNPVRGAISPAEFIPVAEKSRLIHELGLYVLKQVCDDLETLPDVSVNVNISAWQLAHDTFLRDYVDVLKRKNVPPSRVVLEITESAMLDTSDDFVDRMADIKRAGFRIALDDFGMGYSEFNQLRKLPFDIIKIDKSYIQNIGTDVVTDTFVSAVTQIAGKMDRTVVAEGIETQDDRLRAAVAGCRLFQGYFHQAPASRDRIVALYSAKALTDAA</sequence>
<dbReference type="NCBIfam" id="TIGR00254">
    <property type="entry name" value="GGDEF"/>
    <property type="match status" value="1"/>
</dbReference>
<dbReference type="AlphaFoldDB" id="A0A3A8AGV6"/>
<dbReference type="CDD" id="cd01949">
    <property type="entry name" value="GGDEF"/>
    <property type="match status" value="1"/>
</dbReference>
<protein>
    <submittedName>
        <fullName evidence="5">Bifunctional diguanylate cyclase/phosphodiesterase</fullName>
    </submittedName>
</protein>
<evidence type="ECO:0000256" key="2">
    <source>
        <dbReference type="SAM" id="Phobius"/>
    </source>
</evidence>
<dbReference type="Pfam" id="PF00990">
    <property type="entry name" value="GGDEF"/>
    <property type="match status" value="1"/>
</dbReference>